<protein>
    <submittedName>
        <fullName evidence="2">Uncharacterized protein</fullName>
    </submittedName>
</protein>
<dbReference type="Proteomes" id="UP000235965">
    <property type="component" value="Unassembled WGS sequence"/>
</dbReference>
<evidence type="ECO:0000313" key="2">
    <source>
        <dbReference type="EMBL" id="PNF15766.1"/>
    </source>
</evidence>
<proteinExistence type="predicted"/>
<dbReference type="InParanoid" id="A0A2J7PHE8"/>
<feature type="transmembrane region" description="Helical" evidence="1">
    <location>
        <begin position="57"/>
        <end position="84"/>
    </location>
</feature>
<organism evidence="2 3">
    <name type="scientific">Cryptotermes secundus</name>
    <dbReference type="NCBI Taxonomy" id="105785"/>
    <lineage>
        <taxon>Eukaryota</taxon>
        <taxon>Metazoa</taxon>
        <taxon>Ecdysozoa</taxon>
        <taxon>Arthropoda</taxon>
        <taxon>Hexapoda</taxon>
        <taxon>Insecta</taxon>
        <taxon>Pterygota</taxon>
        <taxon>Neoptera</taxon>
        <taxon>Polyneoptera</taxon>
        <taxon>Dictyoptera</taxon>
        <taxon>Blattodea</taxon>
        <taxon>Blattoidea</taxon>
        <taxon>Termitoidae</taxon>
        <taxon>Kalotermitidae</taxon>
        <taxon>Cryptotermitinae</taxon>
        <taxon>Cryptotermes</taxon>
    </lineage>
</organism>
<keyword evidence="1" id="KW-0812">Transmembrane</keyword>
<name>A0A2J7PHE8_9NEOP</name>
<reference evidence="2 3" key="1">
    <citation type="submission" date="2017-12" db="EMBL/GenBank/DDBJ databases">
        <title>Hemimetabolous genomes reveal molecular basis of termite eusociality.</title>
        <authorList>
            <person name="Harrison M.C."/>
            <person name="Jongepier E."/>
            <person name="Robertson H.M."/>
            <person name="Arning N."/>
            <person name="Bitard-Feildel T."/>
            <person name="Chao H."/>
            <person name="Childers C.P."/>
            <person name="Dinh H."/>
            <person name="Doddapaneni H."/>
            <person name="Dugan S."/>
            <person name="Gowin J."/>
            <person name="Greiner C."/>
            <person name="Han Y."/>
            <person name="Hu H."/>
            <person name="Hughes D.S.T."/>
            <person name="Huylmans A.-K."/>
            <person name="Kemena C."/>
            <person name="Kremer L.P.M."/>
            <person name="Lee S.L."/>
            <person name="Lopez-Ezquerra A."/>
            <person name="Mallet L."/>
            <person name="Monroy-Kuhn J.M."/>
            <person name="Moser A."/>
            <person name="Murali S.C."/>
            <person name="Muzny D.M."/>
            <person name="Otani S."/>
            <person name="Piulachs M.-D."/>
            <person name="Poelchau M."/>
            <person name="Qu J."/>
            <person name="Schaub F."/>
            <person name="Wada-Katsumata A."/>
            <person name="Worley K.C."/>
            <person name="Xie Q."/>
            <person name="Ylla G."/>
            <person name="Poulsen M."/>
            <person name="Gibbs R.A."/>
            <person name="Schal C."/>
            <person name="Richards S."/>
            <person name="Belles X."/>
            <person name="Korb J."/>
            <person name="Bornberg-Bauer E."/>
        </authorList>
    </citation>
    <scope>NUCLEOTIDE SEQUENCE [LARGE SCALE GENOMIC DNA]</scope>
    <source>
        <tissue evidence="2">Whole body</tissue>
    </source>
</reference>
<comment type="caution">
    <text evidence="2">The sequence shown here is derived from an EMBL/GenBank/DDBJ whole genome shotgun (WGS) entry which is preliminary data.</text>
</comment>
<sequence>MLYFQFAQHLWVGPGNCPAFFLWKHSKNFMQPTPTLFLITITASKTTKSRTTNSCNVLYFSLLYALSNGLSFTSLVCTASAIFVRASKHTTCNKTQGITKNLKWRDISTTELRQVLGL</sequence>
<keyword evidence="1" id="KW-0472">Membrane</keyword>
<keyword evidence="3" id="KW-1185">Reference proteome</keyword>
<keyword evidence="1" id="KW-1133">Transmembrane helix</keyword>
<dbReference type="AlphaFoldDB" id="A0A2J7PHE8"/>
<evidence type="ECO:0000313" key="3">
    <source>
        <dbReference type="Proteomes" id="UP000235965"/>
    </source>
</evidence>
<dbReference type="EMBL" id="NEVH01025138">
    <property type="protein sequence ID" value="PNF15766.1"/>
    <property type="molecule type" value="Genomic_DNA"/>
</dbReference>
<accession>A0A2J7PHE8</accession>
<gene>
    <name evidence="2" type="ORF">B7P43_G11021</name>
</gene>
<evidence type="ECO:0000256" key="1">
    <source>
        <dbReference type="SAM" id="Phobius"/>
    </source>
</evidence>